<gene>
    <name evidence="3" type="ORF">FHW37_101393</name>
</gene>
<proteinExistence type="predicted"/>
<dbReference type="PROSITE" id="PS51318">
    <property type="entry name" value="TAT"/>
    <property type="match status" value="1"/>
</dbReference>
<dbReference type="GO" id="GO:0009228">
    <property type="term" value="P:thiamine biosynthetic process"/>
    <property type="evidence" value="ECO:0007669"/>
    <property type="project" value="InterPro"/>
</dbReference>
<protein>
    <submittedName>
        <fullName evidence="3">NitT/TauT family transport system substrate-binding protein</fullName>
    </submittedName>
</protein>
<organism evidence="3 4">
    <name type="scientific">Neorhizobium alkalisoli</name>
    <dbReference type="NCBI Taxonomy" id="528178"/>
    <lineage>
        <taxon>Bacteria</taxon>
        <taxon>Pseudomonadati</taxon>
        <taxon>Pseudomonadota</taxon>
        <taxon>Alphaproteobacteria</taxon>
        <taxon>Hyphomicrobiales</taxon>
        <taxon>Rhizobiaceae</taxon>
        <taxon>Rhizobium/Agrobacterium group</taxon>
        <taxon>Neorhizobium</taxon>
    </lineage>
</organism>
<dbReference type="Pfam" id="PF09084">
    <property type="entry name" value="NMT1"/>
    <property type="match status" value="1"/>
</dbReference>
<evidence type="ECO:0000313" key="4">
    <source>
        <dbReference type="Proteomes" id="UP000320653"/>
    </source>
</evidence>
<dbReference type="RefSeq" id="WP_145631852.1">
    <property type="nucleotide sequence ID" value="NZ_VIWP01000001.1"/>
</dbReference>
<feature type="chain" id="PRO_5021973274" evidence="1">
    <location>
        <begin position="34"/>
        <end position="340"/>
    </location>
</feature>
<dbReference type="Proteomes" id="UP000320653">
    <property type="component" value="Unassembled WGS sequence"/>
</dbReference>
<feature type="signal peptide" evidence="1">
    <location>
        <begin position="1"/>
        <end position="33"/>
    </location>
</feature>
<evidence type="ECO:0000256" key="1">
    <source>
        <dbReference type="SAM" id="SignalP"/>
    </source>
</evidence>
<dbReference type="PANTHER" id="PTHR31528">
    <property type="entry name" value="4-AMINO-5-HYDROXYMETHYL-2-METHYLPYRIMIDINE PHOSPHATE SYNTHASE THI11-RELATED"/>
    <property type="match status" value="1"/>
</dbReference>
<reference evidence="3 4" key="1">
    <citation type="submission" date="2019-06" db="EMBL/GenBank/DDBJ databases">
        <title>Sorghum-associated microbial communities from plants grown in Nebraska, USA.</title>
        <authorList>
            <person name="Schachtman D."/>
        </authorList>
    </citation>
    <scope>NUCLEOTIDE SEQUENCE [LARGE SCALE GENOMIC DNA]</scope>
    <source>
        <strain evidence="3 4">1225</strain>
    </source>
</reference>
<dbReference type="AlphaFoldDB" id="A0A561R7K1"/>
<keyword evidence="1" id="KW-0732">Signal</keyword>
<dbReference type="InterPro" id="IPR006311">
    <property type="entry name" value="TAT_signal"/>
</dbReference>
<evidence type="ECO:0000313" key="3">
    <source>
        <dbReference type="EMBL" id="TWF58589.1"/>
    </source>
</evidence>
<dbReference type="EMBL" id="VIWP01000001">
    <property type="protein sequence ID" value="TWF58589.1"/>
    <property type="molecule type" value="Genomic_DNA"/>
</dbReference>
<name>A0A561R7K1_9HYPH</name>
<feature type="domain" description="SsuA/THI5-like" evidence="2">
    <location>
        <begin position="54"/>
        <end position="256"/>
    </location>
</feature>
<dbReference type="InterPro" id="IPR027939">
    <property type="entry name" value="NMT1/THI5"/>
</dbReference>
<keyword evidence="4" id="KW-1185">Reference proteome</keyword>
<sequence length="340" mass="36438">MQKFEMKRREFLVGAQALALGAALPAFSGVARAADLTKMTYLTPFGYIVGFSETMYADTAGIFKKHGLEVTVEGGRGSSMAVQQVTAGNALVSRTGGTDLIKAYAKDPSIVAIGEIYQRDIFYMISSKDAPINKPEDMAGKTIGIVSAAGATENILDMMLAAKDVPKADVKREVVGNAPAAFQLIKQGRIAGFIATNDTAYQLSSSGEAVTAWSTDDVALCPGQVYMTSKAQLAKNKETIAKFFAAVYESLGEMINAKDLAPVLASVSGKYQLAEGARPDKGLAVLQYGVENYKRAYQEKLKSNADAWKSAYALMVKAKLIPELADQNFYDDSARLLAFP</sequence>
<evidence type="ECO:0000259" key="2">
    <source>
        <dbReference type="Pfam" id="PF09084"/>
    </source>
</evidence>
<dbReference type="OrthoDB" id="9815602at2"/>
<dbReference type="Gene3D" id="3.40.190.10">
    <property type="entry name" value="Periplasmic binding protein-like II"/>
    <property type="match status" value="2"/>
</dbReference>
<accession>A0A561R7K1</accession>
<dbReference type="InterPro" id="IPR015168">
    <property type="entry name" value="SsuA/THI5"/>
</dbReference>
<dbReference type="PANTHER" id="PTHR31528:SF15">
    <property type="entry name" value="RIBOFLAVIN-BINDING PROTEIN RIBY"/>
    <property type="match status" value="1"/>
</dbReference>
<comment type="caution">
    <text evidence="3">The sequence shown here is derived from an EMBL/GenBank/DDBJ whole genome shotgun (WGS) entry which is preliminary data.</text>
</comment>
<dbReference type="SUPFAM" id="SSF53850">
    <property type="entry name" value="Periplasmic binding protein-like II"/>
    <property type="match status" value="1"/>
</dbReference>